<dbReference type="OrthoDB" id="6006151at2"/>
<dbReference type="SUPFAM" id="SSF53335">
    <property type="entry name" value="S-adenosyl-L-methionine-dependent methyltransferases"/>
    <property type="match status" value="1"/>
</dbReference>
<keyword evidence="2" id="KW-0489">Methyltransferase</keyword>
<feature type="domain" description="C-methyltransferase" evidence="1">
    <location>
        <begin position="301"/>
        <end position="376"/>
    </location>
</feature>
<dbReference type="GO" id="GO:0008168">
    <property type="term" value="F:methyltransferase activity"/>
    <property type="evidence" value="ECO:0007669"/>
    <property type="project" value="UniProtKB-KW"/>
</dbReference>
<reference evidence="2" key="1">
    <citation type="submission" date="2017-05" db="EMBL/GenBank/DDBJ databases">
        <title>Complete and WGS of Bordetella genogroups.</title>
        <authorList>
            <person name="Spilker T."/>
            <person name="Lipuma J."/>
        </authorList>
    </citation>
    <scope>NUCLEOTIDE SEQUENCE</scope>
    <source>
        <strain evidence="2">AU21707</strain>
    </source>
</reference>
<dbReference type="AlphaFoldDB" id="A0A261R038"/>
<name>A0A261R038_9BORD</name>
<evidence type="ECO:0000259" key="1">
    <source>
        <dbReference type="Pfam" id="PF08484"/>
    </source>
</evidence>
<dbReference type="RefSeq" id="WP_094847087.1">
    <property type="nucleotide sequence ID" value="NZ_NEVJ01000003.1"/>
</dbReference>
<dbReference type="SUPFAM" id="SSF51735">
    <property type="entry name" value="NAD(P)-binding Rossmann-fold domains"/>
    <property type="match status" value="1"/>
</dbReference>
<dbReference type="InterPro" id="IPR013691">
    <property type="entry name" value="MeTrfase_14"/>
</dbReference>
<comment type="caution">
    <text evidence="2">The sequence shown here is derived from an EMBL/GenBank/DDBJ whole genome shotgun (WGS) entry which is preliminary data.</text>
</comment>
<proteinExistence type="predicted"/>
<keyword evidence="2" id="KW-0808">Transferase</keyword>
<dbReference type="Proteomes" id="UP000216857">
    <property type="component" value="Unassembled WGS sequence"/>
</dbReference>
<dbReference type="InterPro" id="IPR029063">
    <property type="entry name" value="SAM-dependent_MTases_sf"/>
</dbReference>
<dbReference type="InterPro" id="IPR036291">
    <property type="entry name" value="NAD(P)-bd_dom_sf"/>
</dbReference>
<dbReference type="EMBL" id="NEVJ01000003">
    <property type="protein sequence ID" value="OZI18389.1"/>
    <property type="molecule type" value="Genomic_DNA"/>
</dbReference>
<protein>
    <submittedName>
        <fullName evidence="2">Methyltransferase</fullName>
    </submittedName>
</protein>
<evidence type="ECO:0000313" key="2">
    <source>
        <dbReference type="EMBL" id="OZI18389.1"/>
    </source>
</evidence>
<dbReference type="Pfam" id="PF13489">
    <property type="entry name" value="Methyltransf_23"/>
    <property type="match status" value="1"/>
</dbReference>
<sequence length="393" mass="43135">MHIATCPLCGTPASPPFVSRPDVPCHQHLVYDTAEEARRIARGRLDMAACPSCGFVFNRSFDPARLSYGQSYDNAQSHSAHFDAYLDGLAAMLVRDRQVRDCTIVEVGCGKGEFLRKLVGDLAAGNRGIGFDPSYIGPETELDGRLSFRKSYYDASCAAVPADIVICRHVIEHIQTPLDLLHSVRAALSRSRDARVFFETPAVEWILRGQVIWDFFYEHCSLFSATSIRAAFQRAGFRVEDVHYIFGEQYLWVEATPTEPAAGDAPPADAAELVALTQAYADAEARLIGHLKAQLDDACGRMKIAVWGAGAKGVTLANLLDPDGTRIDCVIDLNPNKQGRFVPGTGHPIVSPAQAARRGVAMAVLMNPNYRSENLKILAEQNIRMDLADWSKQ</sequence>
<organism evidence="2 3">
    <name type="scientific">Bordetella genomosp. 9</name>
    <dbReference type="NCBI Taxonomy" id="1416803"/>
    <lineage>
        <taxon>Bacteria</taxon>
        <taxon>Pseudomonadati</taxon>
        <taxon>Pseudomonadota</taxon>
        <taxon>Betaproteobacteria</taxon>
        <taxon>Burkholderiales</taxon>
        <taxon>Alcaligenaceae</taxon>
        <taxon>Bordetella</taxon>
    </lineage>
</organism>
<keyword evidence="3" id="KW-1185">Reference proteome</keyword>
<dbReference type="Pfam" id="PF08484">
    <property type="entry name" value="Methyltransf_14"/>
    <property type="match status" value="1"/>
</dbReference>
<dbReference type="Gene3D" id="3.40.50.720">
    <property type="entry name" value="NAD(P)-binding Rossmann-like Domain"/>
    <property type="match status" value="1"/>
</dbReference>
<dbReference type="GO" id="GO:0032259">
    <property type="term" value="P:methylation"/>
    <property type="evidence" value="ECO:0007669"/>
    <property type="project" value="UniProtKB-KW"/>
</dbReference>
<gene>
    <name evidence="2" type="ORF">CAL26_11710</name>
</gene>
<evidence type="ECO:0000313" key="3">
    <source>
        <dbReference type="Proteomes" id="UP000216857"/>
    </source>
</evidence>
<dbReference type="Gene3D" id="3.40.50.150">
    <property type="entry name" value="Vaccinia Virus protein VP39"/>
    <property type="match status" value="1"/>
</dbReference>
<accession>A0A261R038</accession>